<name>A0A9W6Y4D0_9STRA</name>
<accession>A0A9W6Y4D0</accession>
<reference evidence="1" key="1">
    <citation type="submission" date="2023-04" db="EMBL/GenBank/DDBJ databases">
        <title>Phytophthora fragariaefolia NBRC 109709.</title>
        <authorList>
            <person name="Ichikawa N."/>
            <person name="Sato H."/>
            <person name="Tonouchi N."/>
        </authorList>
    </citation>
    <scope>NUCLEOTIDE SEQUENCE</scope>
    <source>
        <strain evidence="1">NBRC 109709</strain>
    </source>
</reference>
<keyword evidence="2" id="KW-1185">Reference proteome</keyword>
<comment type="caution">
    <text evidence="1">The sequence shown here is derived from an EMBL/GenBank/DDBJ whole genome shotgun (WGS) entry which is preliminary data.</text>
</comment>
<dbReference type="EMBL" id="BSXT01003099">
    <property type="protein sequence ID" value="GMF52541.1"/>
    <property type="molecule type" value="Genomic_DNA"/>
</dbReference>
<sequence length="124" mass="14540">MRREQMKEESLIESAAMYTGEIKPTFEYSDYEDLYEAICLNAEDAMIKFEFTLKNAYRAFEAPLGDGRFYPNVQSFKLRLIEQIERERLSIVCTDVRWSVFYESGSHIRGMVVVSRNWPSAQNS</sequence>
<dbReference type="Proteomes" id="UP001165121">
    <property type="component" value="Unassembled WGS sequence"/>
</dbReference>
<protein>
    <submittedName>
        <fullName evidence="1">Unnamed protein product</fullName>
    </submittedName>
</protein>
<organism evidence="1 2">
    <name type="scientific">Phytophthora fragariaefolia</name>
    <dbReference type="NCBI Taxonomy" id="1490495"/>
    <lineage>
        <taxon>Eukaryota</taxon>
        <taxon>Sar</taxon>
        <taxon>Stramenopiles</taxon>
        <taxon>Oomycota</taxon>
        <taxon>Peronosporomycetes</taxon>
        <taxon>Peronosporales</taxon>
        <taxon>Peronosporaceae</taxon>
        <taxon>Phytophthora</taxon>
    </lineage>
</organism>
<proteinExistence type="predicted"/>
<dbReference type="AlphaFoldDB" id="A0A9W6Y4D0"/>
<gene>
    <name evidence="1" type="ORF">Pfra01_002153900</name>
</gene>
<evidence type="ECO:0000313" key="1">
    <source>
        <dbReference type="EMBL" id="GMF52541.1"/>
    </source>
</evidence>
<evidence type="ECO:0000313" key="2">
    <source>
        <dbReference type="Proteomes" id="UP001165121"/>
    </source>
</evidence>